<feature type="transmembrane region" description="Helical" evidence="8">
    <location>
        <begin position="68"/>
        <end position="90"/>
    </location>
</feature>
<dbReference type="NCBIfam" id="NF003314">
    <property type="entry name" value="PRK04322.1"/>
    <property type="match status" value="1"/>
</dbReference>
<comment type="caution">
    <text evidence="9">The sequence shown here is derived from an EMBL/GenBank/DDBJ whole genome shotgun (WGS) entry which is preliminary data.</text>
</comment>
<sequence>MLIKRTACYDAPYMTAKDRPRGPQGTASMMKTLKAETTRSGRGDVRLCVTNAVDTTVKSIFVEGMDPLYGPLTMGVLAGVGCGLLLGWYLRGRLGKPTGGRGPRAGGAEDESETSSMGTSEELKLILVVRKDLSMGKGKVAAQCSHAAVSAYKQLQRRDPDLLRQWEYYGQPKVVVKADDEESLMELWRKAKELGLPVSLIQDAGRTQIAPGSRTVLGVGPGPGDLIDKVTGHLKLY</sequence>
<dbReference type="InterPro" id="IPR002833">
    <property type="entry name" value="PTH2"/>
</dbReference>
<keyword evidence="2" id="KW-0378">Hydrolase</keyword>
<reference evidence="9 10" key="1">
    <citation type="submission" date="2024-09" db="EMBL/GenBank/DDBJ databases">
        <title>A chromosome-level genome assembly of Gray's grenadier anchovy, Coilia grayii.</title>
        <authorList>
            <person name="Fu Z."/>
        </authorList>
    </citation>
    <scope>NUCLEOTIDE SEQUENCE [LARGE SCALE GENOMIC DNA]</scope>
    <source>
        <strain evidence="9">G4</strain>
        <tissue evidence="9">Muscle</tissue>
    </source>
</reference>
<dbReference type="Proteomes" id="UP001591681">
    <property type="component" value="Unassembled WGS sequence"/>
</dbReference>
<dbReference type="CDD" id="cd02430">
    <property type="entry name" value="PTH2"/>
    <property type="match status" value="1"/>
</dbReference>
<dbReference type="GO" id="GO:0004045">
    <property type="term" value="F:peptidyl-tRNA hydrolase activity"/>
    <property type="evidence" value="ECO:0007669"/>
    <property type="project" value="UniProtKB-EC"/>
</dbReference>
<organism evidence="9 10">
    <name type="scientific">Coilia grayii</name>
    <name type="common">Gray's grenadier anchovy</name>
    <dbReference type="NCBI Taxonomy" id="363190"/>
    <lineage>
        <taxon>Eukaryota</taxon>
        <taxon>Metazoa</taxon>
        <taxon>Chordata</taxon>
        <taxon>Craniata</taxon>
        <taxon>Vertebrata</taxon>
        <taxon>Euteleostomi</taxon>
        <taxon>Actinopterygii</taxon>
        <taxon>Neopterygii</taxon>
        <taxon>Teleostei</taxon>
        <taxon>Clupei</taxon>
        <taxon>Clupeiformes</taxon>
        <taxon>Clupeoidei</taxon>
        <taxon>Engraulidae</taxon>
        <taxon>Coilinae</taxon>
        <taxon>Coilia</taxon>
    </lineage>
</organism>
<dbReference type="Gene3D" id="3.40.1490.10">
    <property type="entry name" value="Bit1"/>
    <property type="match status" value="1"/>
</dbReference>
<proteinExistence type="inferred from homology"/>
<comment type="catalytic activity">
    <reaction evidence="4">
        <text>an N-acyl-L-alpha-aminoacyl-tRNA + H2O = an N-acyl-L-amino acid + a tRNA + H(+)</text>
        <dbReference type="Rhea" id="RHEA:54448"/>
        <dbReference type="Rhea" id="RHEA-COMP:10123"/>
        <dbReference type="Rhea" id="RHEA-COMP:13883"/>
        <dbReference type="ChEBI" id="CHEBI:15377"/>
        <dbReference type="ChEBI" id="CHEBI:15378"/>
        <dbReference type="ChEBI" id="CHEBI:59874"/>
        <dbReference type="ChEBI" id="CHEBI:78442"/>
        <dbReference type="ChEBI" id="CHEBI:138191"/>
        <dbReference type="EC" id="3.1.1.29"/>
    </reaction>
</comment>
<keyword evidence="8" id="KW-0472">Membrane</keyword>
<dbReference type="PANTHER" id="PTHR12649:SF11">
    <property type="entry name" value="PEPTIDYL-TRNA HYDROLASE 2, MITOCHONDRIAL"/>
    <property type="match status" value="1"/>
</dbReference>
<dbReference type="InterPro" id="IPR023476">
    <property type="entry name" value="Pep_tRNA_hydro_II_dom_sf"/>
</dbReference>
<keyword evidence="8" id="KW-0812">Transmembrane</keyword>
<keyword evidence="8" id="KW-1133">Transmembrane helix</keyword>
<evidence type="ECO:0000256" key="3">
    <source>
        <dbReference type="ARBA" id="ARBA00038050"/>
    </source>
</evidence>
<dbReference type="Pfam" id="PF01981">
    <property type="entry name" value="PTH2"/>
    <property type="match status" value="1"/>
</dbReference>
<dbReference type="EC" id="3.1.1.29" evidence="1"/>
<feature type="region of interest" description="Disordered" evidence="7">
    <location>
        <begin position="99"/>
        <end position="119"/>
    </location>
</feature>
<evidence type="ECO:0000313" key="10">
    <source>
        <dbReference type="Proteomes" id="UP001591681"/>
    </source>
</evidence>
<evidence type="ECO:0000256" key="2">
    <source>
        <dbReference type="ARBA" id="ARBA00022801"/>
    </source>
</evidence>
<keyword evidence="10" id="KW-1185">Reference proteome</keyword>
<evidence type="ECO:0000256" key="4">
    <source>
        <dbReference type="ARBA" id="ARBA00048707"/>
    </source>
</evidence>
<evidence type="ECO:0000256" key="5">
    <source>
        <dbReference type="ARBA" id="ARBA00059027"/>
    </source>
</evidence>
<evidence type="ECO:0000256" key="1">
    <source>
        <dbReference type="ARBA" id="ARBA00013260"/>
    </source>
</evidence>
<comment type="function">
    <text evidence="5">Peptidyl-tRNA hydrolase which releases tRNAs from the ribosome during protein synthesis. Promotes caspase-independent apoptosis by regulating the function of two transcriptional regulators, AES and TLE1.</text>
</comment>
<dbReference type="AlphaFoldDB" id="A0ABD1K824"/>
<evidence type="ECO:0000256" key="7">
    <source>
        <dbReference type="SAM" id="MobiDB-lite"/>
    </source>
</evidence>
<protein>
    <recommendedName>
        <fullName evidence="6">Peptidyl-tRNA hydrolase 2, mitochondrial</fullName>
        <ecNumber evidence="1">3.1.1.29</ecNumber>
    </recommendedName>
</protein>
<dbReference type="EMBL" id="JBHFQA010000008">
    <property type="protein sequence ID" value="KAL2095252.1"/>
    <property type="molecule type" value="Genomic_DNA"/>
</dbReference>
<evidence type="ECO:0000256" key="6">
    <source>
        <dbReference type="ARBA" id="ARBA00067311"/>
    </source>
</evidence>
<comment type="similarity">
    <text evidence="3">Belongs to the PTH2 family.</text>
</comment>
<dbReference type="FunFam" id="3.40.1490.10:FF:000001">
    <property type="entry name" value="Peptidyl-tRNA hydrolase 2"/>
    <property type="match status" value="1"/>
</dbReference>
<accession>A0ABD1K824</accession>
<dbReference type="NCBIfam" id="TIGR00283">
    <property type="entry name" value="arch_pth2"/>
    <property type="match status" value="1"/>
</dbReference>
<dbReference type="PANTHER" id="PTHR12649">
    <property type="entry name" value="PEPTIDYL-TRNA HYDROLASE 2"/>
    <property type="match status" value="1"/>
</dbReference>
<evidence type="ECO:0000256" key="8">
    <source>
        <dbReference type="SAM" id="Phobius"/>
    </source>
</evidence>
<evidence type="ECO:0000313" key="9">
    <source>
        <dbReference type="EMBL" id="KAL2095252.1"/>
    </source>
</evidence>
<gene>
    <name evidence="9" type="ORF">ACEWY4_009971</name>
</gene>
<name>A0ABD1K824_9TELE</name>
<dbReference type="SUPFAM" id="SSF102462">
    <property type="entry name" value="Peptidyl-tRNA hydrolase II"/>
    <property type="match status" value="1"/>
</dbReference>